<dbReference type="EC" id="3.4.21.47" evidence="2"/>
<proteinExistence type="predicted"/>
<dbReference type="Gene3D" id="2.40.10.10">
    <property type="entry name" value="Trypsin-like serine proteases"/>
    <property type="match status" value="1"/>
</dbReference>
<keyword evidence="8" id="KW-0325">Glycoprotein</keyword>
<comment type="function">
    <text evidence="9">Involved in proliferation and differentiation of preactivated B-lymphocytes, rapid spreading of peripheral blood monocytes, stimulation of lymphocyte blastogenesis and lysis of erythrocytes.</text>
</comment>
<keyword evidence="14" id="KW-0732">Signal</keyword>
<evidence type="ECO:0000256" key="7">
    <source>
        <dbReference type="ARBA" id="ARBA00023162"/>
    </source>
</evidence>
<comment type="function">
    <text evidence="10">Serine protease component of the complement C3 and C5 convertase complexes of the alternative complement pathway. Following cleavage and activation by factor D (CFD), forms the C3 convertase together with complement C3b. As part of the C3 convertase, cleaves and activates C3 into C3a anaphylatoxin and C3b opsonin, the next components of the complement pathways. When an additional complement C3b molecule binds to the C3 convertase, forms the C5 convertase, which cleaves and activates C5 into C5a anaphylatoxin and C5b component of the membrane attack complex.</text>
</comment>
<dbReference type="PANTHER" id="PTHR46393">
    <property type="entry name" value="SUSHI DOMAIN-CONTAINING PROTEIN"/>
    <property type="match status" value="1"/>
</dbReference>
<dbReference type="AlphaFoldDB" id="A6KTL9"/>
<dbReference type="Proteomes" id="UP000234681">
    <property type="component" value="Chromosome 20"/>
</dbReference>
<dbReference type="Pfam" id="PF00089">
    <property type="entry name" value="Trypsin"/>
    <property type="match status" value="1"/>
</dbReference>
<organism evidence="16 17">
    <name type="scientific">Rattus norvegicus</name>
    <name type="common">Rat</name>
    <dbReference type="NCBI Taxonomy" id="10116"/>
    <lineage>
        <taxon>Eukaryota</taxon>
        <taxon>Metazoa</taxon>
        <taxon>Chordata</taxon>
        <taxon>Craniata</taxon>
        <taxon>Vertebrata</taxon>
        <taxon>Euteleostomi</taxon>
        <taxon>Mammalia</taxon>
        <taxon>Eutheria</taxon>
        <taxon>Euarchontoglires</taxon>
        <taxon>Glires</taxon>
        <taxon>Rodentia</taxon>
        <taxon>Myomorpha</taxon>
        <taxon>Muroidea</taxon>
        <taxon>Muridae</taxon>
        <taxon>Murinae</taxon>
        <taxon>Rattus</taxon>
    </lineage>
</organism>
<dbReference type="AGR" id="RGD:2204"/>
<dbReference type="GO" id="GO:0006508">
    <property type="term" value="P:proteolysis"/>
    <property type="evidence" value="ECO:0007669"/>
    <property type="project" value="InterPro"/>
</dbReference>
<evidence type="ECO:0000256" key="2">
    <source>
        <dbReference type="ARBA" id="ARBA00011934"/>
    </source>
</evidence>
<keyword evidence="6" id="KW-1015">Disulfide bond</keyword>
<evidence type="ECO:0000256" key="4">
    <source>
        <dbReference type="ARBA" id="ARBA00022659"/>
    </source>
</evidence>
<keyword evidence="7" id="KW-0179">Complement alternate pathway</keyword>
<evidence type="ECO:0000256" key="6">
    <source>
        <dbReference type="ARBA" id="ARBA00023157"/>
    </source>
</evidence>
<evidence type="ECO:0000256" key="3">
    <source>
        <dbReference type="ARBA" id="ARBA00018671"/>
    </source>
</evidence>
<feature type="domain" description="Peptidase S1" evidence="15">
    <location>
        <begin position="1"/>
        <end position="290"/>
    </location>
</feature>
<sequence length="297" mass="33041">MTMEGPQLCLVLLVLGLSSGGVSATPVLEARPQVSCSLEGVEIKGGSFQLLQDGQALEYLCPSGFYPYPVQTRTCKSTGSWSIEEVLFHPNYDINGKKAEGISEFYDYDVALIKLKTKLKYSQTLRPICLPCTEGTTRALRLPQTATCKQHKEELLPMKDVKALFVSEEGKKLTRKEVYIKNGEKKASCERDATKAQGYEKVKVASEVVTPRFLCTGGVDPYADPNTCKGDSGGPLIVHKRSRFIQVGVISWGVVDVCKDPRRQQLVPSYARDFHINLFQVLPWLKEKLKDEDLGFL</sequence>
<dbReference type="PANTHER" id="PTHR46393:SF1">
    <property type="entry name" value="COMPLEMENT FACTOR B"/>
    <property type="match status" value="1"/>
</dbReference>
<comment type="function">
    <text evidence="11">Precursor of the catalytic component of the C3 and C5 convertase complexes of the alternative pathway of the complement system, a cascade of proteins that leads to phagocytosis and breakdown of pathogens and signaling that strengthens the adaptive immune system. The alternative complement pathway acts as an amplification loop that enhances other complement pathways (classical, lectin and GZMK) by promoting formation of additional C3 and C5 convertases. CFB is cleaved and activated by CFD to generate Ba and Bb chains; Bb chain constituting the catalytic component of the C3 and C5 convertases.</text>
</comment>
<name>A6KTL9_RAT</name>
<dbReference type="InterPro" id="IPR009003">
    <property type="entry name" value="Peptidase_S1_PA"/>
</dbReference>
<evidence type="ECO:0000313" key="16">
    <source>
        <dbReference type="EMBL" id="EDL83448.1"/>
    </source>
</evidence>
<dbReference type="Gene3D" id="2.10.70.10">
    <property type="entry name" value="Complement Module, domain 1"/>
    <property type="match status" value="1"/>
</dbReference>
<evidence type="ECO:0000256" key="14">
    <source>
        <dbReference type="SAM" id="SignalP"/>
    </source>
</evidence>
<dbReference type="InterPro" id="IPR000436">
    <property type="entry name" value="Sushi_SCR_CCP_dom"/>
</dbReference>
<reference evidence="17" key="1">
    <citation type="submission" date="2005-09" db="EMBL/GenBank/DDBJ databases">
        <authorList>
            <person name="Mural R.J."/>
            <person name="Li P.W."/>
            <person name="Adams M.D."/>
            <person name="Amanatides P.G."/>
            <person name="Baden-Tillson H."/>
            <person name="Barnstead M."/>
            <person name="Chin S.H."/>
            <person name="Dew I."/>
            <person name="Evans C.A."/>
            <person name="Ferriera S."/>
            <person name="Flanigan M."/>
            <person name="Fosler C."/>
            <person name="Glodek A."/>
            <person name="Gu Z."/>
            <person name="Holt R.A."/>
            <person name="Jennings D."/>
            <person name="Kraft C.L."/>
            <person name="Lu F."/>
            <person name="Nguyen T."/>
            <person name="Nusskern D.R."/>
            <person name="Pfannkoch C.M."/>
            <person name="Sitter C."/>
            <person name="Sutton G.G."/>
            <person name="Venter J.C."/>
            <person name="Wang Z."/>
            <person name="Woodage T."/>
            <person name="Zheng X.H."/>
            <person name="Zhong F."/>
        </authorList>
    </citation>
    <scope>NUCLEOTIDE SEQUENCE [LARGE SCALE GENOMIC DNA]</scope>
    <source>
        <strain>BN</strain>
        <strain evidence="17">Sprague-Dawley</strain>
    </source>
</reference>
<dbReference type="InterPro" id="IPR033116">
    <property type="entry name" value="TRYPSIN_SER"/>
</dbReference>
<evidence type="ECO:0000256" key="8">
    <source>
        <dbReference type="ARBA" id="ARBA00023180"/>
    </source>
</evidence>
<comment type="catalytic activity">
    <reaction evidence="1">
        <text>Cleavage of Arg-|-Ser bond in complement component C3 alpha-chain to yield C3a and C3b, and Arg-|-Xaa bond in complement component C5 alpha-chain to yield C5a and C5b.</text>
        <dbReference type="EC" id="3.4.21.47"/>
    </reaction>
</comment>
<feature type="signal peptide" evidence="14">
    <location>
        <begin position="1"/>
        <end position="24"/>
    </location>
</feature>
<dbReference type="InterPro" id="IPR001314">
    <property type="entry name" value="Peptidase_S1A"/>
</dbReference>
<comment type="subunit">
    <text evidence="12">Monomer. Interacts with complement C3b; this interaction is dependent on the presence of Mg(2+).</text>
</comment>
<evidence type="ECO:0000256" key="10">
    <source>
        <dbReference type="ARBA" id="ARBA00093402"/>
    </source>
</evidence>
<accession>A6KTL9</accession>
<dbReference type="SUPFAM" id="SSF57535">
    <property type="entry name" value="Complement control module/SCR domain"/>
    <property type="match status" value="1"/>
</dbReference>
<dbReference type="GO" id="GO:0006957">
    <property type="term" value="P:complement activation, alternative pathway"/>
    <property type="evidence" value="ECO:0007669"/>
    <property type="project" value="UniProtKB-KW"/>
</dbReference>
<dbReference type="GO" id="GO:0004252">
    <property type="term" value="F:serine-type endopeptidase activity"/>
    <property type="evidence" value="ECO:0007669"/>
    <property type="project" value="UniProtKB-EC"/>
</dbReference>
<dbReference type="RGD" id="2204">
    <property type="gene designation" value="Cfb"/>
</dbReference>
<dbReference type="SUPFAM" id="SSF50494">
    <property type="entry name" value="Trypsin-like serine proteases"/>
    <property type="match status" value="1"/>
</dbReference>
<evidence type="ECO:0000256" key="5">
    <source>
        <dbReference type="ARBA" id="ARBA00022737"/>
    </source>
</evidence>
<evidence type="ECO:0000256" key="1">
    <source>
        <dbReference type="ARBA" id="ARBA00000061"/>
    </source>
</evidence>
<protein>
    <recommendedName>
        <fullName evidence="3">Complement factor B</fullName>
        <ecNumber evidence="2">3.4.21.47</ecNumber>
    </recommendedName>
</protein>
<evidence type="ECO:0000256" key="9">
    <source>
        <dbReference type="ARBA" id="ARBA00093327"/>
    </source>
</evidence>
<dbReference type="InterPro" id="IPR043504">
    <property type="entry name" value="Peptidase_S1_PA_chymotrypsin"/>
</dbReference>
<dbReference type="EMBL" id="CH474121">
    <property type="protein sequence ID" value="EDL83448.1"/>
    <property type="molecule type" value="Genomic_DNA"/>
</dbReference>
<evidence type="ECO:0000259" key="15">
    <source>
        <dbReference type="PROSITE" id="PS50240"/>
    </source>
</evidence>
<evidence type="ECO:0000313" key="17">
    <source>
        <dbReference type="Proteomes" id="UP000234681"/>
    </source>
</evidence>
<dbReference type="InterPro" id="IPR001254">
    <property type="entry name" value="Trypsin_dom"/>
</dbReference>
<keyword evidence="7" id="KW-0399">Innate immunity</keyword>
<dbReference type="PROSITE" id="PS50240">
    <property type="entry name" value="TRYPSIN_DOM"/>
    <property type="match status" value="1"/>
</dbReference>
<dbReference type="SMART" id="SM00020">
    <property type="entry name" value="Tryp_SPc"/>
    <property type="match status" value="1"/>
</dbReference>
<dbReference type="PRINTS" id="PR00722">
    <property type="entry name" value="CHYMOTRYPSIN"/>
</dbReference>
<dbReference type="PROSITE" id="PS00135">
    <property type="entry name" value="TRYPSIN_SER"/>
    <property type="match status" value="1"/>
</dbReference>
<feature type="chain" id="PRO_5039893891" description="Complement factor B" evidence="14">
    <location>
        <begin position="25"/>
        <end position="297"/>
    </location>
</feature>
<evidence type="ECO:0000256" key="11">
    <source>
        <dbReference type="ARBA" id="ARBA00093434"/>
    </source>
</evidence>
<evidence type="ECO:0000313" key="18">
    <source>
        <dbReference type="RGD" id="2204"/>
    </source>
</evidence>
<gene>
    <name evidence="16 18" type="primary">Cfb</name>
    <name evidence="16" type="ORF">rCG_38370</name>
</gene>
<dbReference type="InterPro" id="IPR035976">
    <property type="entry name" value="Sushi/SCR/CCP_sf"/>
</dbReference>
<keyword evidence="4" id="KW-0768">Sushi</keyword>
<keyword evidence="5" id="KW-0677">Repeat</keyword>
<keyword evidence="7" id="KW-0391">Immunity</keyword>
<evidence type="ECO:0000256" key="12">
    <source>
        <dbReference type="ARBA" id="ARBA00093516"/>
    </source>
</evidence>
<comment type="subunit">
    <text evidence="13">Catalytic component of the C3 convertase of the alternative complement pathway, also named C3bBb, composed of complement factor B Bb and complement C3b. Catalytic component of the C5 convertase of the alternative complement pathway, also named C3bBb3b, composed of complement factor B Bb and additional molecules of complement C3b. Interacts to CFP; this interaction contributes to the stabilization of the active C3-convertase enzyme complex.</text>
</comment>
<dbReference type="CDD" id="cd00033">
    <property type="entry name" value="CCP"/>
    <property type="match status" value="1"/>
</dbReference>
<evidence type="ECO:0000256" key="13">
    <source>
        <dbReference type="ARBA" id="ARBA00093582"/>
    </source>
</evidence>